<dbReference type="Gene3D" id="3.50.50.60">
    <property type="entry name" value="FAD/NAD(P)-binding domain"/>
    <property type="match status" value="1"/>
</dbReference>
<dbReference type="RefSeq" id="WP_119838890.1">
    <property type="nucleotide sequence ID" value="NZ_CP060436.1"/>
</dbReference>
<dbReference type="Proteomes" id="UP000283786">
    <property type="component" value="Chromosome"/>
</dbReference>
<dbReference type="GO" id="GO:0005737">
    <property type="term" value="C:cytoplasm"/>
    <property type="evidence" value="ECO:0007669"/>
    <property type="project" value="TreeGrafter"/>
</dbReference>
<reference evidence="3 4" key="1">
    <citation type="submission" date="2020-08" db="EMBL/GenBank/DDBJ databases">
        <title>Genome sequence of Rhodobacteraceae bacterium Lw-13e.</title>
        <authorList>
            <person name="Poehlein A."/>
            <person name="Wolter L."/>
            <person name="Daniel R."/>
            <person name="Brinkhoff T."/>
        </authorList>
    </citation>
    <scope>NUCLEOTIDE SEQUENCE [LARGE SCALE GENOMIC DNA]</scope>
    <source>
        <strain evidence="3 4">Lw-13e</strain>
    </source>
</reference>
<dbReference type="Gene3D" id="3.30.9.10">
    <property type="entry name" value="D-Amino Acid Oxidase, subunit A, domain 2"/>
    <property type="match status" value="1"/>
</dbReference>
<dbReference type="SUPFAM" id="SSF51905">
    <property type="entry name" value="FAD/NAD(P)-binding domain"/>
    <property type="match status" value="1"/>
</dbReference>
<protein>
    <submittedName>
        <fullName evidence="3">D-amino acid dehydrogenase 1</fullName>
        <ecNumber evidence="3">1.4.99.-</ecNumber>
    </submittedName>
</protein>
<sequence>MQVAVIGAGVIGVSCALSLRARGADVVIYDNDGPAAGASRRNAGIFATYAVVPEFTPGLLRRVPEMLLNPQGALSLRLGHLPRLLPWGLRALRAARPARVAEVTEALSALLHRVTPDSEVMLSGAAALDLRRKSGALHIFHNTTARSAKDAEWDEMARRGIPFEPLDQAEIAALEPAIAAEYAAGYHLTDVYQAVDPEQIVRRLFAHYLREGGRFEPGHVRSVDTAGTAAGARLRFGDGGERRHDAVVIAAGVHSTALARGLDLRLPLEAERGYNTTLPAPGLVLNRPVCVVDSGYYMSPMNKGLRIGGKVELAGLKAAPRWSRANVMVEHARGVLPGLNPEAGKRWMGLRPSTPDSLPVIGPVPGHPAVMLACGHGHLGLTLAAPTGELVAQLLSGEPTDVDPAPYSATRFTR</sequence>
<name>A0A418SHG9_9RHOB</name>
<dbReference type="EC" id="1.4.99.-" evidence="3"/>
<evidence type="ECO:0000256" key="1">
    <source>
        <dbReference type="ARBA" id="ARBA00023002"/>
    </source>
</evidence>
<evidence type="ECO:0000259" key="2">
    <source>
        <dbReference type="Pfam" id="PF01266"/>
    </source>
</evidence>
<evidence type="ECO:0000313" key="4">
    <source>
        <dbReference type="Proteomes" id="UP000283786"/>
    </source>
</evidence>
<organism evidence="3 4">
    <name type="scientific">Pseudooceanicola algae</name>
    <dbReference type="NCBI Taxonomy" id="1537215"/>
    <lineage>
        <taxon>Bacteria</taxon>
        <taxon>Pseudomonadati</taxon>
        <taxon>Pseudomonadota</taxon>
        <taxon>Alphaproteobacteria</taxon>
        <taxon>Rhodobacterales</taxon>
        <taxon>Paracoccaceae</taxon>
        <taxon>Pseudooceanicola</taxon>
    </lineage>
</organism>
<dbReference type="OrthoDB" id="9805337at2"/>
<dbReference type="InterPro" id="IPR006076">
    <property type="entry name" value="FAD-dep_OxRdtase"/>
</dbReference>
<dbReference type="KEGG" id="palw:PSAL_015850"/>
<keyword evidence="4" id="KW-1185">Reference proteome</keyword>
<dbReference type="InterPro" id="IPR036188">
    <property type="entry name" value="FAD/NAD-bd_sf"/>
</dbReference>
<dbReference type="SUPFAM" id="SSF54373">
    <property type="entry name" value="FAD-linked reductases, C-terminal domain"/>
    <property type="match status" value="1"/>
</dbReference>
<evidence type="ECO:0000313" key="3">
    <source>
        <dbReference type="EMBL" id="QPM90347.1"/>
    </source>
</evidence>
<dbReference type="Pfam" id="PF01266">
    <property type="entry name" value="DAO"/>
    <property type="match status" value="1"/>
</dbReference>
<dbReference type="AlphaFoldDB" id="A0A418SHG9"/>
<gene>
    <name evidence="3" type="primary">dadA1_1</name>
    <name evidence="3" type="ORF">PSAL_015850</name>
</gene>
<dbReference type="EMBL" id="CP060436">
    <property type="protein sequence ID" value="QPM90347.1"/>
    <property type="molecule type" value="Genomic_DNA"/>
</dbReference>
<accession>A0A418SHG9</accession>
<dbReference type="PANTHER" id="PTHR13847:SF289">
    <property type="entry name" value="GLYCINE OXIDASE"/>
    <property type="match status" value="1"/>
</dbReference>
<dbReference type="GO" id="GO:0016491">
    <property type="term" value="F:oxidoreductase activity"/>
    <property type="evidence" value="ECO:0007669"/>
    <property type="project" value="UniProtKB-KW"/>
</dbReference>
<keyword evidence="1 3" id="KW-0560">Oxidoreductase</keyword>
<dbReference type="PANTHER" id="PTHR13847">
    <property type="entry name" value="SARCOSINE DEHYDROGENASE-RELATED"/>
    <property type="match status" value="1"/>
</dbReference>
<feature type="domain" description="FAD dependent oxidoreductase" evidence="2">
    <location>
        <begin position="3"/>
        <end position="394"/>
    </location>
</feature>
<proteinExistence type="predicted"/>